<dbReference type="eggNOG" id="ENOG502Z8JV">
    <property type="taxonomic scope" value="Bacteria"/>
</dbReference>
<accession>I0KE06</accession>
<dbReference type="HOGENOM" id="CLU_1114594_0_0_10"/>
<gene>
    <name evidence="2" type="ORF">FAES_4360</name>
</gene>
<dbReference type="RefSeq" id="WP_015333458.1">
    <property type="nucleotide sequence ID" value="NC_020054.1"/>
</dbReference>
<dbReference type="EMBL" id="HE796683">
    <property type="protein sequence ID" value="CCH02359.1"/>
    <property type="molecule type" value="Genomic_DNA"/>
</dbReference>
<proteinExistence type="predicted"/>
<dbReference type="Proteomes" id="UP000011058">
    <property type="component" value="Chromosome"/>
</dbReference>
<evidence type="ECO:0000256" key="1">
    <source>
        <dbReference type="SAM" id="SignalP"/>
    </source>
</evidence>
<dbReference type="AlphaFoldDB" id="I0KE06"/>
<evidence type="ECO:0000313" key="3">
    <source>
        <dbReference type="Proteomes" id="UP000011058"/>
    </source>
</evidence>
<organism evidence="2 3">
    <name type="scientific">Fibrella aestuarina BUZ 2</name>
    <dbReference type="NCBI Taxonomy" id="1166018"/>
    <lineage>
        <taxon>Bacteria</taxon>
        <taxon>Pseudomonadati</taxon>
        <taxon>Bacteroidota</taxon>
        <taxon>Cytophagia</taxon>
        <taxon>Cytophagales</taxon>
        <taxon>Spirosomataceae</taxon>
        <taxon>Fibrella</taxon>
    </lineage>
</organism>
<feature type="signal peptide" evidence="1">
    <location>
        <begin position="1"/>
        <end position="19"/>
    </location>
</feature>
<sequence length="251" mass="28648">MLTRYFLFGLLLLASPLLAQKTDNPPAEGFDMAGSDARAVQIADEVMAAQGGRKAWDNTHHIAWTFLGFRRLHWDKWTGDVRIDNLRNDQTILVNINTEKGRVFRNGKEETNPDSVAKYVKQGKGAWINDAYWLLMPFKLKDSGVTLKDLGEAKTEDGKPADLIQLTFKGVGNTPDNKYHVWVDKATRLVSQWAYYPKFTDEKPGFTLPWTDYQTYGQIKLSGKRGPRELSDIRVFTKLPKSVYTSFERPK</sequence>
<evidence type="ECO:0008006" key="4">
    <source>
        <dbReference type="Google" id="ProtNLM"/>
    </source>
</evidence>
<evidence type="ECO:0000313" key="2">
    <source>
        <dbReference type="EMBL" id="CCH02359.1"/>
    </source>
</evidence>
<reference evidence="2 3" key="1">
    <citation type="journal article" date="2012" name="J. Bacteriol.">
        <title>Genome Sequence of Fibrella aestuarina BUZ 2T, a Filamentous Marine Bacterium.</title>
        <authorList>
            <person name="Filippini M."/>
            <person name="Qi W."/>
            <person name="Blom J."/>
            <person name="Goesmann A."/>
            <person name="Smits T.H."/>
            <person name="Bagheri H.C."/>
        </authorList>
    </citation>
    <scope>NUCLEOTIDE SEQUENCE [LARGE SCALE GENOMIC DNA]</scope>
    <source>
        <strain evidence="3">BUZ 2T</strain>
    </source>
</reference>
<protein>
    <recommendedName>
        <fullName evidence="4">Outer membrane lipoprotein-sorting protein</fullName>
    </recommendedName>
</protein>
<keyword evidence="1" id="KW-0732">Signal</keyword>
<feature type="chain" id="PRO_5003630524" description="Outer membrane lipoprotein-sorting protein" evidence="1">
    <location>
        <begin position="20"/>
        <end position="251"/>
    </location>
</feature>
<name>I0KE06_9BACT</name>
<keyword evidence="3" id="KW-1185">Reference proteome</keyword>
<dbReference type="STRING" id="1166018.FAES_4360"/>
<dbReference type="PATRIC" id="fig|1166018.3.peg.1318"/>
<dbReference type="OrthoDB" id="892266at2"/>
<dbReference type="KEGG" id="fae:FAES_4360"/>